<dbReference type="SUPFAM" id="SSF52833">
    <property type="entry name" value="Thioredoxin-like"/>
    <property type="match status" value="1"/>
</dbReference>
<reference evidence="1 2" key="1">
    <citation type="submission" date="2024-08" db="EMBL/GenBank/DDBJ databases">
        <title>Whole-genome sequencing of halo(alkali)philic microorganisms from hypersaline lakes.</title>
        <authorList>
            <person name="Sorokin D.Y."/>
            <person name="Merkel A.Y."/>
            <person name="Messina E."/>
            <person name="Yakimov M."/>
        </authorList>
    </citation>
    <scope>NUCLEOTIDE SEQUENCE [LARGE SCALE GENOMIC DNA]</scope>
    <source>
        <strain evidence="1 2">AB-hyl4</strain>
    </source>
</reference>
<protein>
    <submittedName>
        <fullName evidence="1">Thioredoxin family protein</fullName>
    </submittedName>
</protein>
<keyword evidence="2" id="KW-1185">Reference proteome</keyword>
<evidence type="ECO:0000313" key="1">
    <source>
        <dbReference type="EMBL" id="MFA9479284.1"/>
    </source>
</evidence>
<dbReference type="InterPro" id="IPR036249">
    <property type="entry name" value="Thioredoxin-like_sf"/>
</dbReference>
<evidence type="ECO:0000313" key="2">
    <source>
        <dbReference type="Proteomes" id="UP001575105"/>
    </source>
</evidence>
<dbReference type="RefSeq" id="WP_425346211.1">
    <property type="nucleotide sequence ID" value="NZ_JBGUBD010000008.1"/>
</dbReference>
<proteinExistence type="predicted"/>
<dbReference type="Gene3D" id="3.40.30.10">
    <property type="entry name" value="Glutaredoxin"/>
    <property type="match status" value="1"/>
</dbReference>
<gene>
    <name evidence="1" type="ORF">ACERK3_13415</name>
</gene>
<name>A0ABV4U6S3_9BACT</name>
<comment type="caution">
    <text evidence="1">The sequence shown here is derived from an EMBL/GenBank/DDBJ whole genome shotgun (WGS) entry which is preliminary data.</text>
</comment>
<dbReference type="Proteomes" id="UP001575105">
    <property type="component" value="Unassembled WGS sequence"/>
</dbReference>
<dbReference type="Pfam" id="PF14595">
    <property type="entry name" value="Thioredoxin_9"/>
    <property type="match status" value="1"/>
</dbReference>
<dbReference type="EMBL" id="JBGUBD010000008">
    <property type="protein sequence ID" value="MFA9479284.1"/>
    <property type="molecule type" value="Genomic_DNA"/>
</dbReference>
<sequence length="201" mass="22494">MTQGNIEQGSADLTSAAYLQQKHEAGLSYEAYLAAGTAAQRDNWQRIYEQATLTDAQLKLLGSFEREIKVLGLSGIWCGDCVQQGPLIQKIAEASDAIDLRWLDRDEHMDLQEQVMINAGHRVPVLVFCAEDYEPVGWFGDRTLNRYRALAAKQLGGACPLPGAPVDRDELAATMQDWLDQFERVHLLLRLSGRLRQKHGD</sequence>
<dbReference type="CDD" id="cd02947">
    <property type="entry name" value="TRX_family"/>
    <property type="match status" value="1"/>
</dbReference>
<organism evidence="1 2">
    <name type="scientific">Natronomicrosphaera hydrolytica</name>
    <dbReference type="NCBI Taxonomy" id="3242702"/>
    <lineage>
        <taxon>Bacteria</taxon>
        <taxon>Pseudomonadati</taxon>
        <taxon>Planctomycetota</taxon>
        <taxon>Phycisphaerae</taxon>
        <taxon>Phycisphaerales</taxon>
        <taxon>Phycisphaeraceae</taxon>
        <taxon>Natronomicrosphaera</taxon>
    </lineage>
</organism>
<accession>A0ABV4U6S3</accession>